<accession>A0A1I2C578</accession>
<evidence type="ECO:0000256" key="5">
    <source>
        <dbReference type="ARBA" id="ARBA00022692"/>
    </source>
</evidence>
<evidence type="ECO:0000256" key="7">
    <source>
        <dbReference type="ARBA" id="ARBA00023047"/>
    </source>
</evidence>
<dbReference type="InterPro" id="IPR013525">
    <property type="entry name" value="ABC2_TM"/>
</dbReference>
<dbReference type="GO" id="GO:0015920">
    <property type="term" value="P:lipopolysaccharide transport"/>
    <property type="evidence" value="ECO:0007669"/>
    <property type="project" value="TreeGrafter"/>
</dbReference>
<dbReference type="GO" id="GO:0015774">
    <property type="term" value="P:polysaccharide transport"/>
    <property type="evidence" value="ECO:0007669"/>
    <property type="project" value="UniProtKB-KW"/>
</dbReference>
<sequence length="123" mass="13982">MLSVLWVPVLLMPFALLTVGLVWFISSLGVFLRDIGQLMGIVSSLLMFMAPIFYPLHSVPVGFAEFLYLNPLTFIVEQVRNVAIWGSPVDWMGWALYCFVAYVVAWLGLMWFQRMRGGFADVL</sequence>
<feature type="transmembrane region" description="Helical" evidence="9">
    <location>
        <begin position="91"/>
        <end position="112"/>
    </location>
</feature>
<keyword evidence="6 9" id="KW-1133">Transmembrane helix</keyword>
<protein>
    <submittedName>
        <fullName evidence="11">ABC-2 type transporter</fullName>
    </submittedName>
</protein>
<evidence type="ECO:0000256" key="6">
    <source>
        <dbReference type="ARBA" id="ARBA00022989"/>
    </source>
</evidence>
<evidence type="ECO:0000256" key="8">
    <source>
        <dbReference type="ARBA" id="ARBA00023136"/>
    </source>
</evidence>
<keyword evidence="5 9" id="KW-0812">Transmembrane</keyword>
<dbReference type="Pfam" id="PF01061">
    <property type="entry name" value="ABC2_membrane"/>
    <property type="match status" value="1"/>
</dbReference>
<keyword evidence="7" id="KW-0762">Sugar transport</keyword>
<proteinExistence type="inferred from homology"/>
<name>A0A1I2C578_9BURK</name>
<evidence type="ECO:0000256" key="1">
    <source>
        <dbReference type="ARBA" id="ARBA00004651"/>
    </source>
</evidence>
<dbReference type="GO" id="GO:0005886">
    <property type="term" value="C:plasma membrane"/>
    <property type="evidence" value="ECO:0007669"/>
    <property type="project" value="UniProtKB-SubCell"/>
</dbReference>
<feature type="domain" description="ABC-2 type transporter transmembrane" evidence="10">
    <location>
        <begin position="4"/>
        <end position="82"/>
    </location>
</feature>
<reference evidence="12" key="1">
    <citation type="submission" date="2016-10" db="EMBL/GenBank/DDBJ databases">
        <authorList>
            <person name="Varghese N."/>
            <person name="Submissions S."/>
        </authorList>
    </citation>
    <scope>NUCLEOTIDE SEQUENCE [LARGE SCALE GENOMIC DNA]</scope>
    <source>
        <strain evidence="12">DSM 27981</strain>
    </source>
</reference>
<keyword evidence="8 9" id="KW-0472">Membrane</keyword>
<dbReference type="PANTHER" id="PTHR30413:SF10">
    <property type="entry name" value="CAPSULE POLYSACCHARIDE EXPORT INNER-MEMBRANE PROTEIN CTRC"/>
    <property type="match status" value="1"/>
</dbReference>
<organism evidence="11 12">
    <name type="scientific">Paracidovorax wautersii</name>
    <dbReference type="NCBI Taxonomy" id="1177982"/>
    <lineage>
        <taxon>Bacteria</taxon>
        <taxon>Pseudomonadati</taxon>
        <taxon>Pseudomonadota</taxon>
        <taxon>Betaproteobacteria</taxon>
        <taxon>Burkholderiales</taxon>
        <taxon>Comamonadaceae</taxon>
        <taxon>Paracidovorax</taxon>
    </lineage>
</organism>
<evidence type="ECO:0000313" key="12">
    <source>
        <dbReference type="Proteomes" id="UP000199119"/>
    </source>
</evidence>
<feature type="transmembrane region" description="Helical" evidence="9">
    <location>
        <begin position="38"/>
        <end position="56"/>
    </location>
</feature>
<dbReference type="STRING" id="1177982.SAMN04489711_103393"/>
<dbReference type="GO" id="GO:0140359">
    <property type="term" value="F:ABC-type transporter activity"/>
    <property type="evidence" value="ECO:0007669"/>
    <property type="project" value="InterPro"/>
</dbReference>
<keyword evidence="7" id="KW-0625">Polysaccharide transport</keyword>
<keyword evidence="4" id="KW-1003">Cell membrane</keyword>
<comment type="subcellular location">
    <subcellularLocation>
        <location evidence="1">Cell membrane</location>
        <topology evidence="1">Multi-pass membrane protein</topology>
    </subcellularLocation>
</comment>
<comment type="similarity">
    <text evidence="2">Belongs to the ABC-2 integral membrane protein family.</text>
</comment>
<dbReference type="EMBL" id="FONX01000003">
    <property type="protein sequence ID" value="SFE63338.1"/>
    <property type="molecule type" value="Genomic_DNA"/>
</dbReference>
<keyword evidence="3" id="KW-0813">Transport</keyword>
<gene>
    <name evidence="11" type="ORF">SAMN04489711_103393</name>
</gene>
<evidence type="ECO:0000256" key="3">
    <source>
        <dbReference type="ARBA" id="ARBA00022448"/>
    </source>
</evidence>
<feature type="transmembrane region" description="Helical" evidence="9">
    <location>
        <begin position="6"/>
        <end position="26"/>
    </location>
</feature>
<evidence type="ECO:0000313" key="11">
    <source>
        <dbReference type="EMBL" id="SFE63338.1"/>
    </source>
</evidence>
<evidence type="ECO:0000256" key="9">
    <source>
        <dbReference type="SAM" id="Phobius"/>
    </source>
</evidence>
<dbReference type="PANTHER" id="PTHR30413">
    <property type="entry name" value="INNER MEMBRANE TRANSPORT PERMEASE"/>
    <property type="match status" value="1"/>
</dbReference>
<dbReference type="Proteomes" id="UP000199119">
    <property type="component" value="Unassembled WGS sequence"/>
</dbReference>
<evidence type="ECO:0000256" key="4">
    <source>
        <dbReference type="ARBA" id="ARBA00022475"/>
    </source>
</evidence>
<evidence type="ECO:0000256" key="2">
    <source>
        <dbReference type="ARBA" id="ARBA00007783"/>
    </source>
</evidence>
<evidence type="ECO:0000259" key="10">
    <source>
        <dbReference type="Pfam" id="PF01061"/>
    </source>
</evidence>
<keyword evidence="12" id="KW-1185">Reference proteome</keyword>
<dbReference type="AlphaFoldDB" id="A0A1I2C578"/>